<dbReference type="Proteomes" id="UP001239445">
    <property type="component" value="Unassembled WGS sequence"/>
</dbReference>
<keyword evidence="3" id="KW-1185">Reference proteome</keyword>
<gene>
    <name evidence="2" type="ORF">QBC47DRAFT_389703</name>
</gene>
<feature type="region of interest" description="Disordered" evidence="1">
    <location>
        <begin position="1"/>
        <end position="38"/>
    </location>
</feature>
<dbReference type="AlphaFoldDB" id="A0AAJ0B6I3"/>
<accession>A0AAJ0B6I3</accession>
<protein>
    <recommendedName>
        <fullName evidence="4">Tafazzin</fullName>
    </recommendedName>
</protein>
<feature type="region of interest" description="Disordered" evidence="1">
    <location>
        <begin position="74"/>
        <end position="101"/>
    </location>
</feature>
<proteinExistence type="predicted"/>
<reference evidence="2" key="1">
    <citation type="submission" date="2023-06" db="EMBL/GenBank/DDBJ databases">
        <title>Genome-scale phylogeny and comparative genomics of the fungal order Sordariales.</title>
        <authorList>
            <consortium name="Lawrence Berkeley National Laboratory"/>
            <person name="Hensen N."/>
            <person name="Bonometti L."/>
            <person name="Westerberg I."/>
            <person name="Brannstrom I.O."/>
            <person name="Guillou S."/>
            <person name="Cros-Aarteil S."/>
            <person name="Calhoun S."/>
            <person name="Haridas S."/>
            <person name="Kuo A."/>
            <person name="Mondo S."/>
            <person name="Pangilinan J."/>
            <person name="Riley R."/>
            <person name="Labutti K."/>
            <person name="Andreopoulos B."/>
            <person name="Lipzen A."/>
            <person name="Chen C."/>
            <person name="Yanf M."/>
            <person name="Daum C."/>
            <person name="Ng V."/>
            <person name="Clum A."/>
            <person name="Steindorff A."/>
            <person name="Ohm R."/>
            <person name="Martin F."/>
            <person name="Silar P."/>
            <person name="Natvig D."/>
            <person name="Lalanne C."/>
            <person name="Gautier V."/>
            <person name="Ament-Velasquez S.L."/>
            <person name="Kruys A."/>
            <person name="Hutchinson M.I."/>
            <person name="Powell A.J."/>
            <person name="Barry K."/>
            <person name="Miller A.N."/>
            <person name="Grigoriev I.V."/>
            <person name="Debuchy R."/>
            <person name="Gladieux P."/>
            <person name="Thoren M.H."/>
            <person name="Johannesson H."/>
        </authorList>
    </citation>
    <scope>NUCLEOTIDE SEQUENCE</scope>
    <source>
        <strain evidence="2">PSN4</strain>
    </source>
</reference>
<comment type="caution">
    <text evidence="2">The sequence shown here is derived from an EMBL/GenBank/DDBJ whole genome shotgun (WGS) entry which is preliminary data.</text>
</comment>
<organism evidence="2 3">
    <name type="scientific">Echria macrotheca</name>
    <dbReference type="NCBI Taxonomy" id="438768"/>
    <lineage>
        <taxon>Eukaryota</taxon>
        <taxon>Fungi</taxon>
        <taxon>Dikarya</taxon>
        <taxon>Ascomycota</taxon>
        <taxon>Pezizomycotina</taxon>
        <taxon>Sordariomycetes</taxon>
        <taxon>Sordariomycetidae</taxon>
        <taxon>Sordariales</taxon>
        <taxon>Schizotheciaceae</taxon>
        <taxon>Echria</taxon>
    </lineage>
</organism>
<evidence type="ECO:0008006" key="4">
    <source>
        <dbReference type="Google" id="ProtNLM"/>
    </source>
</evidence>
<evidence type="ECO:0000256" key="1">
    <source>
        <dbReference type="SAM" id="MobiDB-lite"/>
    </source>
</evidence>
<evidence type="ECO:0000313" key="3">
    <source>
        <dbReference type="Proteomes" id="UP001239445"/>
    </source>
</evidence>
<dbReference type="EMBL" id="MU839840">
    <property type="protein sequence ID" value="KAK1752110.1"/>
    <property type="molecule type" value="Genomic_DNA"/>
</dbReference>
<evidence type="ECO:0000313" key="2">
    <source>
        <dbReference type="EMBL" id="KAK1752110.1"/>
    </source>
</evidence>
<name>A0AAJ0B6I3_9PEZI</name>
<sequence>MPKKRHQALYSKPPSTAPASHRRSGTQHGRPGDRGVNELLAALRRNRPSHGVQVRPVEVLPTLPPLIRNILQLPEAPPLRPRNQDRRSAPQAGPPPPRSWVSDAARYAAAQKTQQYGEREVYGGRALPGAYLPEEGSLVDLVLRQFVADWDFLKSYLQYCLYDLPDHLRTALISYISMLSQGGVSVGDLRVILFPPEVPDEDEGEARPSPYPANEKMYHLDLTGSVGMSLKLRELSVLLFPPHAKDVDPQESWDVPEELQSTIPRPLLPNLTHLSLAIHPDRAHVVSWRHLLSFASHCSMLTHLSLAFWPEPSLTPNAKLASFDSPTGRPVQYSGTGPYSHSMDDDWAEAIVVLRRLSKSLYELEYLDLTGCGEWFPALAAKIDQDTVDWVGNWGKITNLVLHPGYQLGEDAAPEKVVQYTEIIETATRVERFIRGKRAGRGRPIAVVTAKAPGAL</sequence>